<dbReference type="Pfam" id="PF13802">
    <property type="entry name" value="Gal_mutarotas_2"/>
    <property type="match status" value="1"/>
</dbReference>
<evidence type="ECO:0000313" key="3">
    <source>
        <dbReference type="Proteomes" id="UP000825935"/>
    </source>
</evidence>
<dbReference type="GO" id="GO:0043565">
    <property type="term" value="F:sequence-specific DNA binding"/>
    <property type="evidence" value="ECO:0007669"/>
    <property type="project" value="InterPro"/>
</dbReference>
<name>A0A8T2R725_CERRI</name>
<dbReference type="EMBL" id="CM035434">
    <property type="protein sequence ID" value="KAH7291604.1"/>
    <property type="molecule type" value="Genomic_DNA"/>
</dbReference>
<gene>
    <name evidence="2" type="ORF">KP509_29G023800</name>
</gene>
<protein>
    <recommendedName>
        <fullName evidence="1">DOG1 domain-containing protein</fullName>
    </recommendedName>
</protein>
<dbReference type="CDD" id="cd14752">
    <property type="entry name" value="GH31_N"/>
    <property type="match status" value="1"/>
</dbReference>
<proteinExistence type="predicted"/>
<dbReference type="PANTHER" id="PTHR46354:SF27">
    <property type="entry name" value="DOG1 DOMAIN-CONTAINING PROTEIN"/>
    <property type="match status" value="1"/>
</dbReference>
<organism evidence="2 3">
    <name type="scientific">Ceratopteris richardii</name>
    <name type="common">Triangle waterfern</name>
    <dbReference type="NCBI Taxonomy" id="49495"/>
    <lineage>
        <taxon>Eukaryota</taxon>
        <taxon>Viridiplantae</taxon>
        <taxon>Streptophyta</taxon>
        <taxon>Embryophyta</taxon>
        <taxon>Tracheophyta</taxon>
        <taxon>Polypodiopsida</taxon>
        <taxon>Polypodiidae</taxon>
        <taxon>Polypodiales</taxon>
        <taxon>Pteridineae</taxon>
        <taxon>Pteridaceae</taxon>
        <taxon>Parkerioideae</taxon>
        <taxon>Ceratopteris</taxon>
    </lineage>
</organism>
<sequence length="319" mass="35855">MINSQTSFVEEEGIFNLVQSCHSHYHMYMSKKIRLCKEDLSFVIAGMWRSPFEASFLWIGGWRPTTAIVLAYSLMGMQIEGKLQKLLQGIELPSMATLSQKLCESEDSLSNRLAILQMLFADLQMAKDAAANPPPSESKDFSDIREAMEPKLASLRDIFAEAEQLRGETIHDLLRILRPIQARQYALAAYEMTMVVQKLGDKREGKAHNIRELASQGNVDLLTKALQSGVDPSETHHDGRTPLGTMPIDSATDHVCGIPEHVTNLALRPTCGPEITSEPYRLFNLNVFEYIEDSPFGLHGSIPFMLSQRRWEGDDSNKK</sequence>
<dbReference type="OrthoDB" id="542841at2759"/>
<dbReference type="InterPro" id="IPR051886">
    <property type="entry name" value="Seed_Dev/Stress_Resp_Reg"/>
</dbReference>
<dbReference type="InterPro" id="IPR025422">
    <property type="entry name" value="TGA_domain"/>
</dbReference>
<dbReference type="PANTHER" id="PTHR46354">
    <property type="entry name" value="DOG1 DOMAIN-CONTAINING PROTEIN"/>
    <property type="match status" value="1"/>
</dbReference>
<reference evidence="2" key="1">
    <citation type="submission" date="2021-08" db="EMBL/GenBank/DDBJ databases">
        <title>WGS assembly of Ceratopteris richardii.</title>
        <authorList>
            <person name="Marchant D.B."/>
            <person name="Chen G."/>
            <person name="Jenkins J."/>
            <person name="Shu S."/>
            <person name="Leebens-Mack J."/>
            <person name="Grimwood J."/>
            <person name="Schmutz J."/>
            <person name="Soltis P."/>
            <person name="Soltis D."/>
            <person name="Chen Z.-H."/>
        </authorList>
    </citation>
    <scope>NUCLEOTIDE SEQUENCE</scope>
    <source>
        <strain evidence="2">Whitten #5841</strain>
        <tissue evidence="2">Leaf</tissue>
    </source>
</reference>
<dbReference type="PROSITE" id="PS51806">
    <property type="entry name" value="DOG1"/>
    <property type="match status" value="1"/>
</dbReference>
<dbReference type="Proteomes" id="UP000825935">
    <property type="component" value="Chromosome 29"/>
</dbReference>
<keyword evidence="3" id="KW-1185">Reference proteome</keyword>
<evidence type="ECO:0000313" key="2">
    <source>
        <dbReference type="EMBL" id="KAH7291604.1"/>
    </source>
</evidence>
<dbReference type="Pfam" id="PF14144">
    <property type="entry name" value="DOG1"/>
    <property type="match status" value="1"/>
</dbReference>
<dbReference type="Gene3D" id="2.60.40.1760">
    <property type="entry name" value="glycosyl hydrolase (family 31)"/>
    <property type="match status" value="1"/>
</dbReference>
<accession>A0A8T2R725</accession>
<dbReference type="InterPro" id="IPR025887">
    <property type="entry name" value="Glyco_hydro_31_N_dom"/>
</dbReference>
<dbReference type="GO" id="GO:0006351">
    <property type="term" value="P:DNA-templated transcription"/>
    <property type="evidence" value="ECO:0007669"/>
    <property type="project" value="InterPro"/>
</dbReference>
<comment type="caution">
    <text evidence="2">The sequence shown here is derived from an EMBL/GenBank/DDBJ whole genome shotgun (WGS) entry which is preliminary data.</text>
</comment>
<feature type="domain" description="DOG1" evidence="1">
    <location>
        <begin position="1"/>
        <end position="206"/>
    </location>
</feature>
<evidence type="ECO:0000259" key="1">
    <source>
        <dbReference type="PROSITE" id="PS51806"/>
    </source>
</evidence>
<dbReference type="AlphaFoldDB" id="A0A8T2R725"/>